<name>A0A8T0T7D0_PANVG</name>
<dbReference type="InterPro" id="IPR017441">
    <property type="entry name" value="Protein_kinase_ATP_BS"/>
</dbReference>
<evidence type="ECO:0000256" key="25">
    <source>
        <dbReference type="RuleBase" id="RU000304"/>
    </source>
</evidence>
<keyword evidence="7" id="KW-0433">Leucine-rich repeat</keyword>
<evidence type="ECO:0000256" key="1">
    <source>
        <dbReference type="ARBA" id="ARBA00004162"/>
    </source>
</evidence>
<organism evidence="27 28">
    <name type="scientific">Panicum virgatum</name>
    <name type="common">Blackwell switchgrass</name>
    <dbReference type="NCBI Taxonomy" id="38727"/>
    <lineage>
        <taxon>Eukaryota</taxon>
        <taxon>Viridiplantae</taxon>
        <taxon>Streptophyta</taxon>
        <taxon>Embryophyta</taxon>
        <taxon>Tracheophyta</taxon>
        <taxon>Spermatophyta</taxon>
        <taxon>Magnoliopsida</taxon>
        <taxon>Liliopsida</taxon>
        <taxon>Poales</taxon>
        <taxon>Poaceae</taxon>
        <taxon>PACMAD clade</taxon>
        <taxon>Panicoideae</taxon>
        <taxon>Panicodae</taxon>
        <taxon>Paniceae</taxon>
        <taxon>Panicinae</taxon>
        <taxon>Panicum</taxon>
        <taxon>Panicum sect. Hiantes</taxon>
    </lineage>
</organism>
<comment type="similarity">
    <text evidence="25">Belongs to the protein kinase superfamily.</text>
</comment>
<evidence type="ECO:0000256" key="24">
    <source>
        <dbReference type="PROSITE-ProRule" id="PRU10141"/>
    </source>
</evidence>
<evidence type="ECO:0000256" key="18">
    <source>
        <dbReference type="ARBA" id="ARBA00023180"/>
    </source>
</evidence>
<keyword evidence="14 24" id="KW-0067">ATP-binding</keyword>
<keyword evidence="18" id="KW-0325">Glycoprotein</keyword>
<dbReference type="Pfam" id="PF07714">
    <property type="entry name" value="PK_Tyr_Ser-Thr"/>
    <property type="match status" value="1"/>
</dbReference>
<comment type="subcellular location">
    <subcellularLocation>
        <location evidence="1">Cell membrane</location>
        <topology evidence="1">Single-pass membrane protein</topology>
    </subcellularLocation>
    <subcellularLocation>
        <location evidence="2">Endoplasmic reticulum membrane</location>
        <topology evidence="2">Single-pass membrane protein</topology>
    </subcellularLocation>
</comment>
<dbReference type="EC" id="2.7.11.1" evidence="3"/>
<comment type="catalytic activity">
    <reaction evidence="20">
        <text>L-seryl-[protein] + ATP = O-phospho-L-seryl-[protein] + ADP + H(+)</text>
        <dbReference type="Rhea" id="RHEA:17989"/>
        <dbReference type="Rhea" id="RHEA-COMP:9863"/>
        <dbReference type="Rhea" id="RHEA-COMP:11604"/>
        <dbReference type="ChEBI" id="CHEBI:15378"/>
        <dbReference type="ChEBI" id="CHEBI:29999"/>
        <dbReference type="ChEBI" id="CHEBI:30616"/>
        <dbReference type="ChEBI" id="CHEBI:83421"/>
        <dbReference type="ChEBI" id="CHEBI:456216"/>
        <dbReference type="EC" id="2.7.11.1"/>
    </reaction>
</comment>
<evidence type="ECO:0000256" key="4">
    <source>
        <dbReference type="ARBA" id="ARBA00022475"/>
    </source>
</evidence>
<keyword evidence="9" id="KW-0812">Transmembrane</keyword>
<dbReference type="FunFam" id="1.10.510.10:FF:000358">
    <property type="entry name" value="Putative leucine-rich repeat receptor-like serine/threonine-protein kinase"/>
    <property type="match status" value="1"/>
</dbReference>
<keyword evidence="10" id="KW-0732">Signal</keyword>
<accession>A0A8T0T7D0</accession>
<dbReference type="PROSITE" id="PS50011">
    <property type="entry name" value="PROTEIN_KINASE_DOM"/>
    <property type="match status" value="1"/>
</dbReference>
<sequence length="337" mass="37398">MQRNSYGTSMGTIKNIAYKDIVKATDMFSSANLIGSGSFGKVYKGNLELHEDQVAIKIFNLNIYGAHRSFIAECEALRNARHRNLIKIITVCSSVDRSGADFKAIVFPYMLNGNLDMWIHPRLHEHSQRKILTLCQRFNITLDVASALDYLHNQCAYPLIHCDLKPSNILLDFGMGAYVSNFGLARTLYTKSGAFQDSSTSLACLKGSIGYIPPEYGMSEEISTKGDVYSFGVVLLEMMTGYRPTDDQFNDGTSLQDFVRGSFPNNIYEVVDPVMLQDNINAAKVMQNCILPLVKVGLSCSMASPKDQPDIGQVSTEILKIKNAISKLHESSSRQNC</sequence>
<dbReference type="OrthoDB" id="1103805at2759"/>
<dbReference type="GO" id="GO:0005524">
    <property type="term" value="F:ATP binding"/>
    <property type="evidence" value="ECO:0007669"/>
    <property type="project" value="UniProtKB-UniRule"/>
</dbReference>
<dbReference type="SUPFAM" id="SSF56112">
    <property type="entry name" value="Protein kinase-like (PK-like)"/>
    <property type="match status" value="1"/>
</dbReference>
<dbReference type="PANTHER" id="PTHR48055:SF55">
    <property type="entry name" value="PROTEIN KINASE DOMAIN-CONTAINING PROTEIN"/>
    <property type="match status" value="1"/>
</dbReference>
<dbReference type="Gene3D" id="3.30.200.20">
    <property type="entry name" value="Phosphorylase Kinase, domain 1"/>
    <property type="match status" value="1"/>
</dbReference>
<dbReference type="PROSITE" id="PS00108">
    <property type="entry name" value="PROTEIN_KINASE_ST"/>
    <property type="match status" value="1"/>
</dbReference>
<evidence type="ECO:0000256" key="3">
    <source>
        <dbReference type="ARBA" id="ARBA00012513"/>
    </source>
</evidence>
<dbReference type="GO" id="GO:0004674">
    <property type="term" value="F:protein serine/threonine kinase activity"/>
    <property type="evidence" value="ECO:0007669"/>
    <property type="project" value="UniProtKB-KW"/>
</dbReference>
<keyword evidence="11" id="KW-0677">Repeat</keyword>
<dbReference type="Gene3D" id="1.10.510.10">
    <property type="entry name" value="Transferase(Phosphotransferase) domain 1"/>
    <property type="match status" value="1"/>
</dbReference>
<evidence type="ECO:0000256" key="20">
    <source>
        <dbReference type="ARBA" id="ARBA00048679"/>
    </source>
</evidence>
<evidence type="ECO:0000256" key="15">
    <source>
        <dbReference type="ARBA" id="ARBA00022989"/>
    </source>
</evidence>
<evidence type="ECO:0000256" key="12">
    <source>
        <dbReference type="ARBA" id="ARBA00022741"/>
    </source>
</evidence>
<evidence type="ECO:0000256" key="10">
    <source>
        <dbReference type="ARBA" id="ARBA00022729"/>
    </source>
</evidence>
<keyword evidence="12 24" id="KW-0547">Nucleotide-binding</keyword>
<evidence type="ECO:0000256" key="23">
    <source>
        <dbReference type="ARBA" id="ARBA00072040"/>
    </source>
</evidence>
<evidence type="ECO:0000256" key="16">
    <source>
        <dbReference type="ARBA" id="ARBA00023136"/>
    </source>
</evidence>
<evidence type="ECO:0000313" key="28">
    <source>
        <dbReference type="Proteomes" id="UP000823388"/>
    </source>
</evidence>
<comment type="caution">
    <text evidence="27">The sequence shown here is derived from an EMBL/GenBank/DDBJ whole genome shotgun (WGS) entry which is preliminary data.</text>
</comment>
<keyword evidence="8" id="KW-0808">Transferase</keyword>
<evidence type="ECO:0000256" key="21">
    <source>
        <dbReference type="ARBA" id="ARBA00054320"/>
    </source>
</evidence>
<evidence type="ECO:0000256" key="9">
    <source>
        <dbReference type="ARBA" id="ARBA00022692"/>
    </source>
</evidence>
<dbReference type="AlphaFoldDB" id="A0A8T0T7D0"/>
<evidence type="ECO:0000256" key="2">
    <source>
        <dbReference type="ARBA" id="ARBA00004389"/>
    </source>
</evidence>
<evidence type="ECO:0000256" key="6">
    <source>
        <dbReference type="ARBA" id="ARBA00022553"/>
    </source>
</evidence>
<dbReference type="InterPro" id="IPR008271">
    <property type="entry name" value="Ser/Thr_kinase_AS"/>
</dbReference>
<dbReference type="GO" id="GO:0005789">
    <property type="term" value="C:endoplasmic reticulum membrane"/>
    <property type="evidence" value="ECO:0007669"/>
    <property type="project" value="UniProtKB-SubCell"/>
</dbReference>
<evidence type="ECO:0000256" key="7">
    <source>
        <dbReference type="ARBA" id="ARBA00022614"/>
    </source>
</evidence>
<gene>
    <name evidence="27" type="ORF">PVAP13_4NG201455</name>
</gene>
<dbReference type="GO" id="GO:0005886">
    <property type="term" value="C:plasma membrane"/>
    <property type="evidence" value="ECO:0007669"/>
    <property type="project" value="UniProtKB-SubCell"/>
</dbReference>
<evidence type="ECO:0000256" key="8">
    <source>
        <dbReference type="ARBA" id="ARBA00022679"/>
    </source>
</evidence>
<dbReference type="Proteomes" id="UP000823388">
    <property type="component" value="Chromosome 4N"/>
</dbReference>
<proteinExistence type="inferred from homology"/>
<dbReference type="EMBL" id="CM029044">
    <property type="protein sequence ID" value="KAG2606930.1"/>
    <property type="molecule type" value="Genomic_DNA"/>
</dbReference>
<keyword evidence="17" id="KW-0675">Receptor</keyword>
<dbReference type="InterPro" id="IPR001245">
    <property type="entry name" value="Ser-Thr/Tyr_kinase_cat_dom"/>
</dbReference>
<keyword evidence="5 25" id="KW-0723">Serine/threonine-protein kinase</keyword>
<keyword evidence="15" id="KW-1133">Transmembrane helix</keyword>
<protein>
    <recommendedName>
        <fullName evidence="23">Receptor kinase-like protein Xa21</fullName>
        <ecNumber evidence="3">2.7.11.1</ecNumber>
    </recommendedName>
</protein>
<evidence type="ECO:0000259" key="26">
    <source>
        <dbReference type="PROSITE" id="PS50011"/>
    </source>
</evidence>
<evidence type="ECO:0000256" key="13">
    <source>
        <dbReference type="ARBA" id="ARBA00022777"/>
    </source>
</evidence>
<dbReference type="InterPro" id="IPR011009">
    <property type="entry name" value="Kinase-like_dom_sf"/>
</dbReference>
<dbReference type="InterPro" id="IPR051564">
    <property type="entry name" value="LRR_receptor-like_kinase"/>
</dbReference>
<keyword evidence="6" id="KW-0597">Phosphoprotein</keyword>
<reference evidence="27 28" key="1">
    <citation type="submission" date="2020-05" db="EMBL/GenBank/DDBJ databases">
        <title>WGS assembly of Panicum virgatum.</title>
        <authorList>
            <person name="Lovell J.T."/>
            <person name="Jenkins J."/>
            <person name="Shu S."/>
            <person name="Juenger T.E."/>
            <person name="Schmutz J."/>
        </authorList>
    </citation>
    <scope>NUCLEOTIDE SEQUENCE [LARGE SCALE GENOMIC DNA]</scope>
    <source>
        <strain evidence="28">cv. AP13</strain>
    </source>
</reference>
<evidence type="ECO:0000256" key="17">
    <source>
        <dbReference type="ARBA" id="ARBA00023170"/>
    </source>
</evidence>
<dbReference type="PROSITE" id="PS00107">
    <property type="entry name" value="PROTEIN_KINASE_ATP"/>
    <property type="match status" value="1"/>
</dbReference>
<dbReference type="PANTHER" id="PTHR48055">
    <property type="entry name" value="LEUCINE-RICH REPEAT RECEPTOR PROTEIN KINASE EMS1"/>
    <property type="match status" value="1"/>
</dbReference>
<keyword evidence="28" id="KW-1185">Reference proteome</keyword>
<comment type="function">
    <text evidence="22">The processed protein kinase Xa21 chain released by protein cleavage after X.oryzae pv. oryzae protein Ax21 detection translocates into the nucleus where it can bind and regulate WRKY62, a transcription factor. Confers resistance to the bacterial pathogen X.oryzae pv. oryzae (Xoo).</text>
</comment>
<dbReference type="SMART" id="SM00220">
    <property type="entry name" value="S_TKc"/>
    <property type="match status" value="1"/>
</dbReference>
<evidence type="ECO:0000256" key="11">
    <source>
        <dbReference type="ARBA" id="ARBA00022737"/>
    </source>
</evidence>
<feature type="domain" description="Protein kinase" evidence="26">
    <location>
        <begin position="28"/>
        <end position="294"/>
    </location>
</feature>
<evidence type="ECO:0000256" key="19">
    <source>
        <dbReference type="ARBA" id="ARBA00047899"/>
    </source>
</evidence>
<comment type="function">
    <text evidence="21">Receptor kinase that detects X.oryzae pv. oryzae protein Ax21 to promote innate immunity. Following X.oryzae pv. oryzae protein Ax21 detection, undergoes cleavage, releasing the processed protein kinase Xa21 chain.</text>
</comment>
<evidence type="ECO:0000256" key="22">
    <source>
        <dbReference type="ARBA" id="ARBA00056628"/>
    </source>
</evidence>
<comment type="catalytic activity">
    <reaction evidence="19">
        <text>L-threonyl-[protein] + ATP = O-phospho-L-threonyl-[protein] + ADP + H(+)</text>
        <dbReference type="Rhea" id="RHEA:46608"/>
        <dbReference type="Rhea" id="RHEA-COMP:11060"/>
        <dbReference type="Rhea" id="RHEA-COMP:11605"/>
        <dbReference type="ChEBI" id="CHEBI:15378"/>
        <dbReference type="ChEBI" id="CHEBI:30013"/>
        <dbReference type="ChEBI" id="CHEBI:30616"/>
        <dbReference type="ChEBI" id="CHEBI:61977"/>
        <dbReference type="ChEBI" id="CHEBI:456216"/>
        <dbReference type="EC" id="2.7.11.1"/>
    </reaction>
</comment>
<dbReference type="InterPro" id="IPR000719">
    <property type="entry name" value="Prot_kinase_dom"/>
</dbReference>
<evidence type="ECO:0000256" key="5">
    <source>
        <dbReference type="ARBA" id="ARBA00022527"/>
    </source>
</evidence>
<keyword evidence="4" id="KW-1003">Cell membrane</keyword>
<evidence type="ECO:0000256" key="14">
    <source>
        <dbReference type="ARBA" id="ARBA00022840"/>
    </source>
</evidence>
<feature type="binding site" evidence="24">
    <location>
        <position position="57"/>
    </location>
    <ligand>
        <name>ATP</name>
        <dbReference type="ChEBI" id="CHEBI:30616"/>
    </ligand>
</feature>
<keyword evidence="13" id="KW-0418">Kinase</keyword>
<keyword evidence="16" id="KW-0472">Membrane</keyword>
<dbReference type="FunFam" id="3.30.200.20:FF:000432">
    <property type="entry name" value="LRR receptor-like serine/threonine-protein kinase EFR"/>
    <property type="match status" value="1"/>
</dbReference>
<evidence type="ECO:0000313" key="27">
    <source>
        <dbReference type="EMBL" id="KAG2606930.1"/>
    </source>
</evidence>